<dbReference type="AlphaFoldDB" id="A0A1G7RC52"/>
<dbReference type="OrthoDB" id="4559359at2"/>
<protein>
    <recommendedName>
        <fullName evidence="4">DUF2178 domain-containing protein</fullName>
    </recommendedName>
</protein>
<keyword evidence="1" id="KW-0472">Membrane</keyword>
<accession>A0A1G7RC52</accession>
<feature type="transmembrane region" description="Helical" evidence="1">
    <location>
        <begin position="44"/>
        <end position="65"/>
    </location>
</feature>
<dbReference type="EMBL" id="FNBT01000011">
    <property type="protein sequence ID" value="SDG08347.1"/>
    <property type="molecule type" value="Genomic_DNA"/>
</dbReference>
<dbReference type="RefSeq" id="WP_091771322.1">
    <property type="nucleotide sequence ID" value="NZ_FNBT01000011.1"/>
</dbReference>
<proteinExistence type="predicted"/>
<feature type="transmembrane region" description="Helical" evidence="1">
    <location>
        <begin position="9"/>
        <end position="32"/>
    </location>
</feature>
<feature type="transmembrane region" description="Helical" evidence="1">
    <location>
        <begin position="86"/>
        <end position="105"/>
    </location>
</feature>
<organism evidence="2 3">
    <name type="scientific">Blastococcus aurantiacus</name>
    <dbReference type="NCBI Taxonomy" id="1550231"/>
    <lineage>
        <taxon>Bacteria</taxon>
        <taxon>Bacillati</taxon>
        <taxon>Actinomycetota</taxon>
        <taxon>Actinomycetes</taxon>
        <taxon>Geodermatophilales</taxon>
        <taxon>Geodermatophilaceae</taxon>
        <taxon>Blastococcus</taxon>
    </lineage>
</organism>
<evidence type="ECO:0008006" key="4">
    <source>
        <dbReference type="Google" id="ProtNLM"/>
    </source>
</evidence>
<keyword evidence="1" id="KW-0812">Transmembrane</keyword>
<dbReference type="Proteomes" id="UP000199406">
    <property type="component" value="Unassembled WGS sequence"/>
</dbReference>
<name>A0A1G7RC52_9ACTN</name>
<gene>
    <name evidence="2" type="ORF">SAMN05660662_0257</name>
</gene>
<keyword evidence="3" id="KW-1185">Reference proteome</keyword>
<reference evidence="3" key="1">
    <citation type="submission" date="2016-10" db="EMBL/GenBank/DDBJ databases">
        <authorList>
            <person name="Varghese N."/>
            <person name="Submissions S."/>
        </authorList>
    </citation>
    <scope>NUCLEOTIDE SEQUENCE [LARGE SCALE GENOMIC DNA]</scope>
    <source>
        <strain evidence="3">DSM 44268</strain>
    </source>
</reference>
<evidence type="ECO:0000256" key="1">
    <source>
        <dbReference type="SAM" id="Phobius"/>
    </source>
</evidence>
<evidence type="ECO:0000313" key="3">
    <source>
        <dbReference type="Proteomes" id="UP000199406"/>
    </source>
</evidence>
<keyword evidence="1" id="KW-1133">Transmembrane helix</keyword>
<evidence type="ECO:0000313" key="2">
    <source>
        <dbReference type="EMBL" id="SDG08347.1"/>
    </source>
</evidence>
<feature type="transmembrane region" description="Helical" evidence="1">
    <location>
        <begin position="111"/>
        <end position="134"/>
    </location>
</feature>
<dbReference type="STRING" id="1550231.SAMN05660662_0257"/>
<sequence length="142" mass="15224">MAFEEKRAWIMATVAVIAFAVYAVLVVGGAGGEPLADAPYAATLLWSVGASIAGTILLTIAADLTGSRDDRVTDQRDREIHRLGQYVGQSFLVLGGVVALLLALAEQDHFWIANALFLAFVLSAVLGSVARIAAYRWGFQEW</sequence>